<dbReference type="SUPFAM" id="SSF64182">
    <property type="entry name" value="DHH phosphoesterases"/>
    <property type="match status" value="1"/>
</dbReference>
<comment type="catalytic activity">
    <reaction evidence="1">
        <text>3',3'-c-di-AMP + H2O = 5'-O-phosphonoadenylyl-(3'-&gt;5')-adenosine + H(+)</text>
        <dbReference type="Rhea" id="RHEA:54420"/>
        <dbReference type="ChEBI" id="CHEBI:15377"/>
        <dbReference type="ChEBI" id="CHEBI:15378"/>
        <dbReference type="ChEBI" id="CHEBI:71500"/>
        <dbReference type="ChEBI" id="CHEBI:138171"/>
    </reaction>
</comment>
<dbReference type="PANTHER" id="PTHR47618">
    <property type="entry name" value="BIFUNCTIONAL OLIGORIBONUCLEASE AND PAP PHOSPHATASE NRNA"/>
    <property type="match status" value="1"/>
</dbReference>
<dbReference type="Pfam" id="PF24898">
    <property type="entry name" value="GGDEF_GdpP"/>
    <property type="match status" value="1"/>
</dbReference>
<comment type="similarity">
    <text evidence="1">Belongs to the GdpP/PdeA phosphodiesterase family.</text>
</comment>
<dbReference type="Gene3D" id="3.90.1640.10">
    <property type="entry name" value="inorganic pyrophosphatase (n-terminal core)"/>
    <property type="match status" value="1"/>
</dbReference>
<dbReference type="Gene3D" id="3.10.310.30">
    <property type="match status" value="1"/>
</dbReference>
<dbReference type="PIRSF" id="PIRSF026583">
    <property type="entry name" value="YybT"/>
    <property type="match status" value="1"/>
</dbReference>
<keyword evidence="1" id="KW-0378">Hydrolase</keyword>
<dbReference type="PANTHER" id="PTHR47618:SF2">
    <property type="entry name" value="CYCLIC-DI-AMP PHOSPHODIESTERASE GDPP"/>
    <property type="match status" value="1"/>
</dbReference>
<comment type="caution">
    <text evidence="5">The sequence shown here is derived from an EMBL/GenBank/DDBJ whole genome shotgun (WGS) entry which is preliminary data.</text>
</comment>
<organism evidence="5 6">
    <name type="scientific">Suilimivivens aceti</name>
    <dbReference type="NCBI Taxonomy" id="2981774"/>
    <lineage>
        <taxon>Bacteria</taxon>
        <taxon>Bacillati</taxon>
        <taxon>Bacillota</taxon>
        <taxon>Clostridia</taxon>
        <taxon>Lachnospirales</taxon>
        <taxon>Lachnospiraceae</taxon>
        <taxon>Suilimivivens</taxon>
    </lineage>
</organism>
<dbReference type="EC" id="3.1.4.-" evidence="1"/>
<dbReference type="RefSeq" id="WP_262574772.1">
    <property type="nucleotide sequence ID" value="NZ_JAOQKJ010000007.1"/>
</dbReference>
<evidence type="ECO:0000259" key="3">
    <source>
        <dbReference type="Pfam" id="PF01368"/>
    </source>
</evidence>
<evidence type="ECO:0000313" key="6">
    <source>
        <dbReference type="Proteomes" id="UP001652432"/>
    </source>
</evidence>
<accession>A0ABT2T333</accession>
<reference evidence="5 6" key="1">
    <citation type="journal article" date="2021" name="ISME Commun">
        <title>Automated analysis of genomic sequences facilitates high-throughput and comprehensive description of bacteria.</title>
        <authorList>
            <person name="Hitch T.C.A."/>
        </authorList>
    </citation>
    <scope>NUCLEOTIDE SEQUENCE [LARGE SCALE GENOMIC DNA]</scope>
    <source>
        <strain evidence="5 6">Sanger_18</strain>
    </source>
</reference>
<protein>
    <recommendedName>
        <fullName evidence="1">Cyclic-di-AMP phosphodiesterase</fullName>
        <ecNumber evidence="1">3.1.4.-</ecNumber>
    </recommendedName>
</protein>
<evidence type="ECO:0000259" key="4">
    <source>
        <dbReference type="Pfam" id="PF02272"/>
    </source>
</evidence>
<dbReference type="InterPro" id="IPR038763">
    <property type="entry name" value="DHH_sf"/>
</dbReference>
<evidence type="ECO:0000256" key="1">
    <source>
        <dbReference type="PIRNR" id="PIRNR026583"/>
    </source>
</evidence>
<keyword evidence="6" id="KW-1185">Reference proteome</keyword>
<dbReference type="Pfam" id="PF02272">
    <property type="entry name" value="DHHA1"/>
    <property type="match status" value="1"/>
</dbReference>
<comment type="function">
    <text evidence="1">Has phosphodiesterase (PDE) activity against cyclic-di-AMP (c-di-AMP).</text>
</comment>
<name>A0ABT2T333_9FIRM</name>
<evidence type="ECO:0000256" key="2">
    <source>
        <dbReference type="SAM" id="Phobius"/>
    </source>
</evidence>
<dbReference type="InterPro" id="IPR003156">
    <property type="entry name" value="DHHA1_dom"/>
</dbReference>
<dbReference type="EMBL" id="JAOQKJ010000007">
    <property type="protein sequence ID" value="MCU6744674.1"/>
    <property type="molecule type" value="Genomic_DNA"/>
</dbReference>
<gene>
    <name evidence="5" type="ORF">OCV77_09225</name>
</gene>
<keyword evidence="2" id="KW-1133">Transmembrane helix</keyword>
<proteinExistence type="inferred from homology"/>
<dbReference type="InterPro" id="IPR051319">
    <property type="entry name" value="Oligoribo/pAp-PDE_c-di-AMP_PDE"/>
</dbReference>
<dbReference type="InterPro" id="IPR014528">
    <property type="entry name" value="GdpP/PdeA"/>
</dbReference>
<sequence length="686" mass="76847">MASKKRNMKLKGRLKSYTQTSLYLGFLLVAVNLLVYILDVPSGLVLTCFTLFYFGITVLLQLYNKPIIMNELVSFATQYGQIQKVLLRELELPYAMLDEEGRIIWTNARFEEVVHKEKGYRKSITSLFPSITREKLPDEEDEVSFPIVFEDRNYEVRMRKISMREMAQNSDIIDGEGYDGCLIAFYLFDETALKIALQEVDDQSLAVGMIYLDNYEEALDSVEEVRRSLLTALIDRKVNKYIAALDGICKKIEKDKYMVILRKKSVTILRENKFDLLDDVKTVNIGNEMAVTISIGLGLDGLSYAQNYEFARNAIDLALGRGGDQAVVKTPENTIYFGGKSQQVEKNTRVKARVKAQALREIISGKDQVLIMGHRLPDADSFGAAVGIYRIARILEKEAHIVLNEVGKGIKPMVELFQHNEDYENMIINNQQALEYAGGNTALVVVDVNKPSITEFPDLLRLCKSIVVLDHHRQGTEIIENATLSYVEAYASSACEMVSEILQYIGDNIRISPEEADCMYSGIMIDTNNFMGKTGVRTFEAAAFLRRNGADVTRVRKLFREDAIEYKAKADAVSQAEIYRNAFAISTCTSEDIESPTIVGAQAANELLNIRGVKASFIMTEYQNQIFVSARSIDEINVQIIMEKMGGGGHLNTAGCQLSGISISEAIGILKATLDTMIEDGELVLE</sequence>
<keyword evidence="2" id="KW-0812">Transmembrane</keyword>
<dbReference type="Pfam" id="PF01368">
    <property type="entry name" value="DHH"/>
    <property type="match status" value="1"/>
</dbReference>
<dbReference type="Gene3D" id="3.30.450.20">
    <property type="entry name" value="PAS domain"/>
    <property type="match status" value="1"/>
</dbReference>
<comment type="subcellular location">
    <subcellularLocation>
        <location evidence="1">Cell membrane</location>
    </subcellularLocation>
</comment>
<keyword evidence="1" id="KW-1003">Cell membrane</keyword>
<keyword evidence="1 2" id="KW-0472">Membrane</keyword>
<feature type="transmembrane region" description="Helical" evidence="2">
    <location>
        <begin position="21"/>
        <end position="38"/>
    </location>
</feature>
<dbReference type="InterPro" id="IPR001667">
    <property type="entry name" value="DDH_dom"/>
</dbReference>
<feature type="domain" description="DHHA1" evidence="4">
    <location>
        <begin position="601"/>
        <end position="671"/>
    </location>
</feature>
<evidence type="ECO:0000313" key="5">
    <source>
        <dbReference type="EMBL" id="MCU6744674.1"/>
    </source>
</evidence>
<dbReference type="Proteomes" id="UP001652432">
    <property type="component" value="Unassembled WGS sequence"/>
</dbReference>
<feature type="domain" description="DDH" evidence="3">
    <location>
        <begin position="368"/>
        <end position="523"/>
    </location>
</feature>